<dbReference type="SUPFAM" id="SSF54285">
    <property type="entry name" value="MoaD/ThiS"/>
    <property type="match status" value="1"/>
</dbReference>
<dbReference type="InterPro" id="IPR012675">
    <property type="entry name" value="Beta-grasp_dom_sf"/>
</dbReference>
<accession>A0ABP7U0C0</accession>
<reference evidence="2" key="1">
    <citation type="journal article" date="2019" name="Int. J. Syst. Evol. Microbiol.">
        <title>The Global Catalogue of Microorganisms (GCM) 10K type strain sequencing project: providing services to taxonomists for standard genome sequencing and annotation.</title>
        <authorList>
            <consortium name="The Broad Institute Genomics Platform"/>
            <consortium name="The Broad Institute Genome Sequencing Center for Infectious Disease"/>
            <person name="Wu L."/>
            <person name="Ma J."/>
        </authorList>
    </citation>
    <scope>NUCLEOTIDE SEQUENCE [LARGE SCALE GENOMIC DNA]</scope>
    <source>
        <strain evidence="2">JCM 17564</strain>
    </source>
</reference>
<evidence type="ECO:0008006" key="3">
    <source>
        <dbReference type="Google" id="ProtNLM"/>
    </source>
</evidence>
<proteinExistence type="predicted"/>
<comment type="caution">
    <text evidence="1">The sequence shown here is derived from an EMBL/GenBank/DDBJ whole genome shotgun (WGS) entry which is preliminary data.</text>
</comment>
<dbReference type="Proteomes" id="UP001424459">
    <property type="component" value="Unassembled WGS sequence"/>
</dbReference>
<protein>
    <recommendedName>
        <fullName evidence="3">MoaD/ThiS family protein</fullName>
    </recommendedName>
</protein>
<organism evidence="1 2">
    <name type="scientific">Sphingomonas rosea</name>
    <dbReference type="NCBI Taxonomy" id="335605"/>
    <lineage>
        <taxon>Bacteria</taxon>
        <taxon>Pseudomonadati</taxon>
        <taxon>Pseudomonadota</taxon>
        <taxon>Alphaproteobacteria</taxon>
        <taxon>Sphingomonadales</taxon>
        <taxon>Sphingomonadaceae</taxon>
        <taxon>Sphingomonas</taxon>
    </lineage>
</organism>
<dbReference type="InterPro" id="IPR016155">
    <property type="entry name" value="Mopterin_synth/thiamin_S_b"/>
</dbReference>
<dbReference type="EMBL" id="BAABBR010000001">
    <property type="protein sequence ID" value="GAA4033890.1"/>
    <property type="molecule type" value="Genomic_DNA"/>
</dbReference>
<dbReference type="Gene3D" id="3.10.20.30">
    <property type="match status" value="1"/>
</dbReference>
<dbReference type="RefSeq" id="WP_344696154.1">
    <property type="nucleotide sequence ID" value="NZ_BAABBR010000001.1"/>
</dbReference>
<name>A0ABP7U0C0_9SPHN</name>
<evidence type="ECO:0000313" key="1">
    <source>
        <dbReference type="EMBL" id="GAA4033890.1"/>
    </source>
</evidence>
<evidence type="ECO:0000313" key="2">
    <source>
        <dbReference type="Proteomes" id="UP001424459"/>
    </source>
</evidence>
<gene>
    <name evidence="1" type="ORF">GCM10022281_12320</name>
</gene>
<keyword evidence="2" id="KW-1185">Reference proteome</keyword>
<sequence>MTRVSFYGLLADAMGRHLEVEVPKGGVSLGGLRERLAAERLGMAGELSASRAKAWVRDTLAGEDDMIGPDDAVEFWPPVSGG</sequence>